<organism evidence="5 6">
    <name type="scientific">Rubrimonas cliftonensis</name>
    <dbReference type="NCBI Taxonomy" id="89524"/>
    <lineage>
        <taxon>Bacteria</taxon>
        <taxon>Pseudomonadati</taxon>
        <taxon>Pseudomonadota</taxon>
        <taxon>Alphaproteobacteria</taxon>
        <taxon>Rhodobacterales</taxon>
        <taxon>Paracoccaceae</taxon>
        <taxon>Rubrimonas</taxon>
    </lineage>
</organism>
<protein>
    <submittedName>
        <fullName evidence="5">Transcriptional regulator, TetR family</fullName>
    </submittedName>
</protein>
<sequence>MPTPGNAPRGAAAWGADAPAADRRPPETAADGLSPETSADAPGDAGGPRAARTRAASAGRRTATQARNRARIMEAALEAFAANGFHGATIDRIAEGAGMSKPNLIYYFESKEAIHLALMESLLATWLEPLRALDPAGDPIAELRGYLRRKLGMARDFLRESRIFAHEVIAGAPRIGPALSGPLRALVDEKAAVIADWIAAGRLAPVDPRHLIFAIWAVTQHYADFDAQVRAVLGDGLDVCIDDAAGTLDALFIDGLRPRR</sequence>
<dbReference type="InterPro" id="IPR050109">
    <property type="entry name" value="HTH-type_TetR-like_transc_reg"/>
</dbReference>
<dbReference type="SUPFAM" id="SSF48498">
    <property type="entry name" value="Tetracyclin repressor-like, C-terminal domain"/>
    <property type="match status" value="1"/>
</dbReference>
<dbReference type="InterPro" id="IPR009057">
    <property type="entry name" value="Homeodomain-like_sf"/>
</dbReference>
<reference evidence="5 6" key="1">
    <citation type="submission" date="2016-10" db="EMBL/GenBank/DDBJ databases">
        <authorList>
            <person name="de Groot N.N."/>
        </authorList>
    </citation>
    <scope>NUCLEOTIDE SEQUENCE [LARGE SCALE GENOMIC DNA]</scope>
    <source>
        <strain evidence="5 6">DSM 15345</strain>
    </source>
</reference>
<evidence type="ECO:0000313" key="5">
    <source>
        <dbReference type="EMBL" id="SDZ98839.1"/>
    </source>
</evidence>
<dbReference type="AlphaFoldDB" id="A0A1H3XHL2"/>
<dbReference type="Pfam" id="PF00440">
    <property type="entry name" value="TetR_N"/>
    <property type="match status" value="1"/>
</dbReference>
<feature type="compositionally biased region" description="Low complexity" evidence="3">
    <location>
        <begin position="27"/>
        <end position="66"/>
    </location>
</feature>
<gene>
    <name evidence="5" type="ORF">SAMN05444370_102428</name>
</gene>
<feature type="domain" description="HTH tetR-type" evidence="4">
    <location>
        <begin position="66"/>
        <end position="126"/>
    </location>
</feature>
<accession>A0A1H3XHL2</accession>
<dbReference type="Proteomes" id="UP000198703">
    <property type="component" value="Unassembled WGS sequence"/>
</dbReference>
<proteinExistence type="predicted"/>
<feature type="DNA-binding region" description="H-T-H motif" evidence="2">
    <location>
        <begin position="89"/>
        <end position="108"/>
    </location>
</feature>
<dbReference type="GO" id="GO:0003700">
    <property type="term" value="F:DNA-binding transcription factor activity"/>
    <property type="evidence" value="ECO:0007669"/>
    <property type="project" value="TreeGrafter"/>
</dbReference>
<dbReference type="SUPFAM" id="SSF46689">
    <property type="entry name" value="Homeodomain-like"/>
    <property type="match status" value="1"/>
</dbReference>
<evidence type="ECO:0000256" key="3">
    <source>
        <dbReference type="SAM" id="MobiDB-lite"/>
    </source>
</evidence>
<dbReference type="PROSITE" id="PS50977">
    <property type="entry name" value="HTH_TETR_2"/>
    <property type="match status" value="1"/>
</dbReference>
<evidence type="ECO:0000256" key="2">
    <source>
        <dbReference type="PROSITE-ProRule" id="PRU00335"/>
    </source>
</evidence>
<dbReference type="PANTHER" id="PTHR30055:SF196">
    <property type="entry name" value="HTH-TYPE TRANSCRIPTIONAL REGULATOR RUTR"/>
    <property type="match status" value="1"/>
</dbReference>
<dbReference type="RefSeq" id="WP_425441162.1">
    <property type="nucleotide sequence ID" value="NZ_FNQM01000002.1"/>
</dbReference>
<keyword evidence="6" id="KW-1185">Reference proteome</keyword>
<dbReference type="PANTHER" id="PTHR30055">
    <property type="entry name" value="HTH-TYPE TRANSCRIPTIONAL REGULATOR RUTR"/>
    <property type="match status" value="1"/>
</dbReference>
<dbReference type="InterPro" id="IPR013573">
    <property type="entry name" value="Tscrpt_reg_YcdC_C"/>
</dbReference>
<feature type="compositionally biased region" description="Low complexity" evidence="3">
    <location>
        <begin position="1"/>
        <end position="19"/>
    </location>
</feature>
<keyword evidence="1 2" id="KW-0238">DNA-binding</keyword>
<feature type="region of interest" description="Disordered" evidence="3">
    <location>
        <begin position="1"/>
        <end position="66"/>
    </location>
</feature>
<dbReference type="PRINTS" id="PR00455">
    <property type="entry name" value="HTHTETR"/>
</dbReference>
<dbReference type="Gene3D" id="1.10.357.10">
    <property type="entry name" value="Tetracycline Repressor, domain 2"/>
    <property type="match status" value="1"/>
</dbReference>
<dbReference type="InterPro" id="IPR036271">
    <property type="entry name" value="Tet_transcr_reg_TetR-rel_C_sf"/>
</dbReference>
<dbReference type="STRING" id="89524.SAMN05444370_102428"/>
<evidence type="ECO:0000256" key="1">
    <source>
        <dbReference type="ARBA" id="ARBA00023125"/>
    </source>
</evidence>
<dbReference type="Pfam" id="PF08362">
    <property type="entry name" value="TetR_C_3"/>
    <property type="match status" value="1"/>
</dbReference>
<dbReference type="GO" id="GO:0000976">
    <property type="term" value="F:transcription cis-regulatory region binding"/>
    <property type="evidence" value="ECO:0007669"/>
    <property type="project" value="TreeGrafter"/>
</dbReference>
<dbReference type="EMBL" id="FNQM01000002">
    <property type="protein sequence ID" value="SDZ98839.1"/>
    <property type="molecule type" value="Genomic_DNA"/>
</dbReference>
<dbReference type="Gene3D" id="1.10.10.60">
    <property type="entry name" value="Homeodomain-like"/>
    <property type="match status" value="1"/>
</dbReference>
<name>A0A1H3XHL2_9RHOB</name>
<evidence type="ECO:0000313" key="6">
    <source>
        <dbReference type="Proteomes" id="UP000198703"/>
    </source>
</evidence>
<evidence type="ECO:0000259" key="4">
    <source>
        <dbReference type="PROSITE" id="PS50977"/>
    </source>
</evidence>
<dbReference type="GO" id="GO:0045892">
    <property type="term" value="P:negative regulation of DNA-templated transcription"/>
    <property type="evidence" value="ECO:0007669"/>
    <property type="project" value="InterPro"/>
</dbReference>
<dbReference type="InterPro" id="IPR001647">
    <property type="entry name" value="HTH_TetR"/>
</dbReference>